<dbReference type="InterPro" id="IPR052721">
    <property type="entry name" value="ET_Amicyanin"/>
</dbReference>
<evidence type="ECO:0000313" key="4">
    <source>
        <dbReference type="Proteomes" id="UP001300745"/>
    </source>
</evidence>
<comment type="caution">
    <text evidence="3">The sequence shown here is derived from an EMBL/GenBank/DDBJ whole genome shotgun (WGS) entry which is preliminary data.</text>
</comment>
<gene>
    <name evidence="3" type="ORF">ORI27_02225</name>
</gene>
<organism evidence="3 4">
    <name type="scientific">Mycobacterium pinniadriaticum</name>
    <dbReference type="NCBI Taxonomy" id="2994102"/>
    <lineage>
        <taxon>Bacteria</taxon>
        <taxon>Bacillati</taxon>
        <taxon>Actinomycetota</taxon>
        <taxon>Actinomycetes</taxon>
        <taxon>Mycobacteriales</taxon>
        <taxon>Mycobacteriaceae</taxon>
        <taxon>Mycobacterium</taxon>
    </lineage>
</organism>
<protein>
    <submittedName>
        <fullName evidence="3">Cupredoxin domain-containing protein</fullName>
    </submittedName>
</protein>
<evidence type="ECO:0000256" key="1">
    <source>
        <dbReference type="SAM" id="SignalP"/>
    </source>
</evidence>
<reference evidence="3 4" key="1">
    <citation type="submission" date="2022-11" db="EMBL/GenBank/DDBJ databases">
        <title>Mycobacterium sp. nov.</title>
        <authorList>
            <person name="Papic B."/>
            <person name="Spicic S."/>
            <person name="Duvnjak S."/>
        </authorList>
    </citation>
    <scope>NUCLEOTIDE SEQUENCE [LARGE SCALE GENOMIC DNA]</scope>
    <source>
        <strain evidence="3 4">CVI_P4</strain>
    </source>
</reference>
<keyword evidence="1" id="KW-0732">Signal</keyword>
<feature type="signal peptide" evidence="1">
    <location>
        <begin position="1"/>
        <end position="16"/>
    </location>
</feature>
<evidence type="ECO:0000259" key="2">
    <source>
        <dbReference type="Pfam" id="PF13473"/>
    </source>
</evidence>
<dbReference type="PANTHER" id="PTHR36507">
    <property type="entry name" value="BLL1555 PROTEIN"/>
    <property type="match status" value="1"/>
</dbReference>
<keyword evidence="4" id="KW-1185">Reference proteome</keyword>
<dbReference type="Gene3D" id="2.60.40.420">
    <property type="entry name" value="Cupredoxins - blue copper proteins"/>
    <property type="match status" value="1"/>
</dbReference>
<proteinExistence type="predicted"/>
<dbReference type="PROSITE" id="PS51257">
    <property type="entry name" value="PROKAR_LIPOPROTEIN"/>
    <property type="match status" value="1"/>
</dbReference>
<accession>A0ABT3S995</accession>
<evidence type="ECO:0000313" key="3">
    <source>
        <dbReference type="EMBL" id="MCX2935500.1"/>
    </source>
</evidence>
<feature type="domain" description="EfeO-type cupredoxin-like" evidence="2">
    <location>
        <begin position="42"/>
        <end position="120"/>
    </location>
</feature>
<feature type="chain" id="PRO_5045563645" evidence="1">
    <location>
        <begin position="17"/>
        <end position="121"/>
    </location>
</feature>
<sequence length="121" mass="12180">MTPRIVALLASMMVLAGCSAGTTPTPAPATSSPASTPVANGATVNIADFKYTSPAAVPPGATVTVTNSDGAEHTVTADTGNAFNVEVDGKGTATFTAPSQPGTYAFHCTYHPMMHGQLIVQ</sequence>
<dbReference type="InterPro" id="IPR008972">
    <property type="entry name" value="Cupredoxin"/>
</dbReference>
<dbReference type="EMBL" id="JAPJDO010000002">
    <property type="protein sequence ID" value="MCX2935500.1"/>
    <property type="molecule type" value="Genomic_DNA"/>
</dbReference>
<dbReference type="InterPro" id="IPR028096">
    <property type="entry name" value="EfeO_Cupredoxin"/>
</dbReference>
<name>A0ABT3S995_9MYCO</name>
<dbReference type="Proteomes" id="UP001300745">
    <property type="component" value="Unassembled WGS sequence"/>
</dbReference>
<dbReference type="Pfam" id="PF13473">
    <property type="entry name" value="Cupredoxin_1"/>
    <property type="match status" value="1"/>
</dbReference>
<dbReference type="SUPFAM" id="SSF49503">
    <property type="entry name" value="Cupredoxins"/>
    <property type="match status" value="1"/>
</dbReference>
<dbReference type="PANTHER" id="PTHR36507:SF1">
    <property type="entry name" value="BLL1555 PROTEIN"/>
    <property type="match status" value="1"/>
</dbReference>
<dbReference type="RefSeq" id="WP_265994880.1">
    <property type="nucleotide sequence ID" value="NZ_JAPJDN010000002.1"/>
</dbReference>